<name>A0A343TKG5_9EURY</name>
<protein>
    <recommendedName>
        <fullName evidence="3">GIY-YIG domain-containing protein</fullName>
    </recommendedName>
</protein>
<reference evidence="2" key="1">
    <citation type="submission" date="2017-11" db="EMBL/GenBank/DDBJ databases">
        <title>Phenotypic and genomic properties of facultatively anaerobic sulfur-reducing natronoarchaea from hypersaline soda lakes.</title>
        <authorList>
            <person name="Sorokin D.Y."/>
            <person name="Kublanov I.V."/>
            <person name="Roman P."/>
            <person name="Sinninghe Damste J.S."/>
            <person name="Golyshin P.N."/>
            <person name="Rojo D."/>
            <person name="Ciordia S."/>
            <person name="Mena M.D.C."/>
            <person name="Ferrer M."/>
            <person name="Messina E."/>
            <person name="Smedile F."/>
            <person name="La Spada G."/>
            <person name="La Cono V."/>
            <person name="Yakimov M.M."/>
        </authorList>
    </citation>
    <scope>NUCLEOTIDE SEQUENCE [LARGE SCALE GENOMIC DNA]</scope>
    <source>
        <strain evidence="2">AArc-Sl</strain>
    </source>
</reference>
<dbReference type="AlphaFoldDB" id="A0A343TKG5"/>
<evidence type="ECO:0008006" key="3">
    <source>
        <dbReference type="Google" id="ProtNLM"/>
    </source>
</evidence>
<dbReference type="Proteomes" id="UP000263012">
    <property type="component" value="Chromosome"/>
</dbReference>
<dbReference type="RefSeq" id="WP_119818396.1">
    <property type="nucleotide sequence ID" value="NZ_CP025066.1"/>
</dbReference>
<organism evidence="1 2">
    <name type="scientific">Halalkaliarchaeum desulfuricum</name>
    <dbReference type="NCBI Taxonomy" id="2055893"/>
    <lineage>
        <taxon>Archaea</taxon>
        <taxon>Methanobacteriati</taxon>
        <taxon>Methanobacteriota</taxon>
        <taxon>Stenosarchaea group</taxon>
        <taxon>Halobacteria</taxon>
        <taxon>Halobacteriales</taxon>
        <taxon>Haloferacaceae</taxon>
        <taxon>Halalkaliarchaeum</taxon>
    </lineage>
</organism>
<sequence>MEIAGYEFTGPFTDVSKVPLDRRGVYVVVCLADGEVDCYLDVGESEQVGERLKTHNRKDCWEENAHGEIAYCYRLTSGTWDRELDVNPLQRVRSHSRSEQFGIEGELKWKLDVACGPNPWEEIEEYWEIYREYEAEFGPRAGADAE</sequence>
<dbReference type="OrthoDB" id="385699at2157"/>
<keyword evidence="2" id="KW-1185">Reference proteome</keyword>
<accession>A0A343TKG5</accession>
<dbReference type="EMBL" id="CP025066">
    <property type="protein sequence ID" value="AUX09587.1"/>
    <property type="molecule type" value="Genomic_DNA"/>
</dbReference>
<evidence type="ECO:0000313" key="1">
    <source>
        <dbReference type="EMBL" id="AUX09587.1"/>
    </source>
</evidence>
<proteinExistence type="predicted"/>
<gene>
    <name evidence="1" type="ORF">AArcSl_1962</name>
</gene>
<evidence type="ECO:0000313" key="2">
    <source>
        <dbReference type="Proteomes" id="UP000263012"/>
    </source>
</evidence>
<dbReference type="GeneID" id="37878316"/>
<dbReference type="KEGG" id="hdf:AArcSl_1962"/>